<dbReference type="EMBL" id="BPVZ01000166">
    <property type="protein sequence ID" value="GKV43207.1"/>
    <property type="molecule type" value="Genomic_DNA"/>
</dbReference>
<evidence type="ECO:0000313" key="1">
    <source>
        <dbReference type="EMBL" id="GKV43207.1"/>
    </source>
</evidence>
<dbReference type="Proteomes" id="UP001054252">
    <property type="component" value="Unassembled WGS sequence"/>
</dbReference>
<evidence type="ECO:0000313" key="2">
    <source>
        <dbReference type="Proteomes" id="UP001054252"/>
    </source>
</evidence>
<dbReference type="AlphaFoldDB" id="A0AAV5M3H8"/>
<protein>
    <submittedName>
        <fullName evidence="1">Uncharacterized protein</fullName>
    </submittedName>
</protein>
<accession>A0AAV5M3H8</accession>
<reference evidence="1 2" key="1">
    <citation type="journal article" date="2021" name="Commun. Biol.">
        <title>The genome of Shorea leprosula (Dipterocarpaceae) highlights the ecological relevance of drought in aseasonal tropical rainforests.</title>
        <authorList>
            <person name="Ng K.K.S."/>
            <person name="Kobayashi M.J."/>
            <person name="Fawcett J.A."/>
            <person name="Hatakeyama M."/>
            <person name="Paape T."/>
            <person name="Ng C.H."/>
            <person name="Ang C.C."/>
            <person name="Tnah L.H."/>
            <person name="Lee C.T."/>
            <person name="Nishiyama T."/>
            <person name="Sese J."/>
            <person name="O'Brien M.J."/>
            <person name="Copetti D."/>
            <person name="Mohd Noor M.I."/>
            <person name="Ong R.C."/>
            <person name="Putra M."/>
            <person name="Sireger I.Z."/>
            <person name="Indrioko S."/>
            <person name="Kosugi Y."/>
            <person name="Izuno A."/>
            <person name="Isagi Y."/>
            <person name="Lee S.L."/>
            <person name="Shimizu K.K."/>
        </authorList>
    </citation>
    <scope>NUCLEOTIDE SEQUENCE [LARGE SCALE GENOMIC DNA]</scope>
    <source>
        <strain evidence="1">214</strain>
    </source>
</reference>
<name>A0AAV5M3H8_9ROSI</name>
<proteinExistence type="predicted"/>
<organism evidence="1 2">
    <name type="scientific">Rubroshorea leprosula</name>
    <dbReference type="NCBI Taxonomy" id="152421"/>
    <lineage>
        <taxon>Eukaryota</taxon>
        <taxon>Viridiplantae</taxon>
        <taxon>Streptophyta</taxon>
        <taxon>Embryophyta</taxon>
        <taxon>Tracheophyta</taxon>
        <taxon>Spermatophyta</taxon>
        <taxon>Magnoliopsida</taxon>
        <taxon>eudicotyledons</taxon>
        <taxon>Gunneridae</taxon>
        <taxon>Pentapetalae</taxon>
        <taxon>rosids</taxon>
        <taxon>malvids</taxon>
        <taxon>Malvales</taxon>
        <taxon>Dipterocarpaceae</taxon>
        <taxon>Rubroshorea</taxon>
    </lineage>
</organism>
<sequence>MPDLCLARSCLPQGPRCSVLHHQSPASDYLLPPPPACIPVASPSRLPGISENWDVCIHSCLCIVLCPQSVSHPT</sequence>
<comment type="caution">
    <text evidence="1">The sequence shown here is derived from an EMBL/GenBank/DDBJ whole genome shotgun (WGS) entry which is preliminary data.</text>
</comment>
<gene>
    <name evidence="1" type="ORF">SLEP1_g50526</name>
</gene>
<keyword evidence="2" id="KW-1185">Reference proteome</keyword>